<evidence type="ECO:0000313" key="1">
    <source>
        <dbReference type="EMBL" id="TGN99696.1"/>
    </source>
</evidence>
<keyword evidence="2" id="KW-1185">Reference proteome</keyword>
<comment type="caution">
    <text evidence="1">The sequence shown here is derived from an EMBL/GenBank/DDBJ whole genome shotgun (WGS) entry which is preliminary data.</text>
</comment>
<proteinExistence type="predicted"/>
<sequence>MSSAQSGDLCFPSQTTEKFSLKRTIKVGSNSGILDTYGRFSVGCPRLAFLEYQGIKIEALDLHRIYPFDMRVFNLRTWLGRVKPKEGVLELPFDLSLETESRSVTENGTEIVGEPDIVFIHRKQKKAFSGTSLKAINSLRELRSVLLKGEPELIDLIEAASYMMHLELSSFKLVYMLHRMILLPRIETTLSLYPKQGADQSSYFGYDRRGQVEAVLPFCLEYRLSLDENNTLSYQTLTDKPSSVKKSLVRQTDVTKFYEYVSKMGDEGSKLPPPPVNLGTDGKRKGWATCDYCPLRCLCKSPSSTDTEETCNEWFDRVLSELPTAANRLYLKGLFN</sequence>
<accession>A0A4E0RAL4</accession>
<dbReference type="EMBL" id="JSZA02000409">
    <property type="protein sequence ID" value="TGN99696.1"/>
    <property type="molecule type" value="Genomic_DNA"/>
</dbReference>
<protein>
    <submittedName>
        <fullName evidence="1">Uncharacterized protein</fullName>
    </submittedName>
</protein>
<evidence type="ECO:0000313" key="2">
    <source>
        <dbReference type="Proteomes" id="UP000030428"/>
    </source>
</evidence>
<reference evidence="1 2" key="1">
    <citation type="journal article" date="2016" name="Front. Microbiol.">
        <title>Single-Cell (Meta-)Genomics of a Dimorphic Candidatus Thiomargarita nelsonii Reveals Genomic Plasticity.</title>
        <authorList>
            <person name="Flood B.E."/>
            <person name="Fliss P."/>
            <person name="Jones D.S."/>
            <person name="Dick G.J."/>
            <person name="Jain S."/>
            <person name="Kaster A.K."/>
            <person name="Winkel M."/>
            <person name="Mussmann M."/>
            <person name="Bailey J."/>
        </authorList>
    </citation>
    <scope>NUCLEOTIDE SEQUENCE [LARGE SCALE GENOMIC DNA]</scope>
    <source>
        <strain evidence="1">Hydrate Ridge</strain>
    </source>
</reference>
<dbReference type="Proteomes" id="UP000030428">
    <property type="component" value="Unassembled WGS sequence"/>
</dbReference>
<name>A0A4E0RAL4_9GAMM</name>
<gene>
    <name evidence="1" type="ORF">PN36_35035</name>
</gene>
<organism evidence="1 2">
    <name type="scientific">Candidatus Thiomargarita nelsonii</name>
    <dbReference type="NCBI Taxonomy" id="1003181"/>
    <lineage>
        <taxon>Bacteria</taxon>
        <taxon>Pseudomonadati</taxon>
        <taxon>Pseudomonadota</taxon>
        <taxon>Gammaproteobacteria</taxon>
        <taxon>Thiotrichales</taxon>
        <taxon>Thiotrichaceae</taxon>
        <taxon>Thiomargarita</taxon>
    </lineage>
</organism>
<dbReference type="AlphaFoldDB" id="A0A4E0RAL4"/>